<evidence type="ECO:0008006" key="3">
    <source>
        <dbReference type="Google" id="ProtNLM"/>
    </source>
</evidence>
<reference evidence="1 2" key="1">
    <citation type="submission" date="2019-03" db="EMBL/GenBank/DDBJ databases">
        <title>Genomic Encyclopedia of Type Strains, Phase IV (KMG-IV): sequencing the most valuable type-strain genomes for metagenomic binning, comparative biology and taxonomic classification.</title>
        <authorList>
            <person name="Goeker M."/>
        </authorList>
    </citation>
    <scope>NUCLEOTIDE SEQUENCE [LARGE SCALE GENOMIC DNA]</scope>
    <source>
        <strain evidence="1 2">DSM 21667</strain>
    </source>
</reference>
<accession>A0A4R6Z236</accession>
<sequence>MTLTYLGHATWDPPAGASRERQGLYAMLKLDQTLGAYDVRAKVSVNRNPEADAQVYNDRLYLDEWYVHRAFGALDLTVGRQPVRGGRATLVNPTDYFDQRDYRDALLSTDRVRATDAVRAVVFAGSYQWSAVYAPRHTKSLMPNTDSRWFFQLPQTVDAEGASVPLTYTWIDYTGSHTDGSRPQVLLKLDREAQGFSYAVSYFDGEDNLPAFEARDPEPTPGGLLVGIDQLYPDKRALGIDTEVLLGKAVLRAEATRVDLSYADGTRDRYDHLVAGIDLNVEHGLFGEETYFALEYSKQFARDGQRYGKEDLRHILSDALLARVEVSWGTRDSVTTDVVFDTRRRQSAVMLEWRHELSDRLTLHVSGDLLSGRSDTFFGQYTRNDRLGLRLEYTL</sequence>
<proteinExistence type="predicted"/>
<comment type="caution">
    <text evidence="1">The sequence shown here is derived from an EMBL/GenBank/DDBJ whole genome shotgun (WGS) entry which is preliminary data.</text>
</comment>
<gene>
    <name evidence="1" type="ORF">DFR29_10461</name>
</gene>
<name>A0A4R6Z236_9GAMM</name>
<dbReference type="Proteomes" id="UP000295293">
    <property type="component" value="Unassembled WGS sequence"/>
</dbReference>
<dbReference type="AlphaFoldDB" id="A0A4R6Z236"/>
<dbReference type="EMBL" id="SNZH01000004">
    <property type="protein sequence ID" value="TDR45633.1"/>
    <property type="molecule type" value="Genomic_DNA"/>
</dbReference>
<organism evidence="1 2">
    <name type="scientific">Tahibacter aquaticus</name>
    <dbReference type="NCBI Taxonomy" id="520092"/>
    <lineage>
        <taxon>Bacteria</taxon>
        <taxon>Pseudomonadati</taxon>
        <taxon>Pseudomonadota</taxon>
        <taxon>Gammaproteobacteria</taxon>
        <taxon>Lysobacterales</taxon>
        <taxon>Rhodanobacteraceae</taxon>
        <taxon>Tahibacter</taxon>
    </lineage>
</organism>
<evidence type="ECO:0000313" key="1">
    <source>
        <dbReference type="EMBL" id="TDR45633.1"/>
    </source>
</evidence>
<dbReference type="RefSeq" id="WP_166653946.1">
    <property type="nucleotide sequence ID" value="NZ_SNZH01000004.1"/>
</dbReference>
<protein>
    <recommendedName>
        <fullName evidence="3">TIGR03016 family PEP-CTERM system-associated outer membrane protein</fullName>
    </recommendedName>
</protein>
<dbReference type="SUPFAM" id="SSF56935">
    <property type="entry name" value="Porins"/>
    <property type="match status" value="1"/>
</dbReference>
<keyword evidence="2" id="KW-1185">Reference proteome</keyword>
<evidence type="ECO:0000313" key="2">
    <source>
        <dbReference type="Proteomes" id="UP000295293"/>
    </source>
</evidence>